<accession>A0A8S4QR94</accession>
<organism evidence="1 2">
    <name type="scientific">Pararge aegeria aegeria</name>
    <dbReference type="NCBI Taxonomy" id="348720"/>
    <lineage>
        <taxon>Eukaryota</taxon>
        <taxon>Metazoa</taxon>
        <taxon>Ecdysozoa</taxon>
        <taxon>Arthropoda</taxon>
        <taxon>Hexapoda</taxon>
        <taxon>Insecta</taxon>
        <taxon>Pterygota</taxon>
        <taxon>Neoptera</taxon>
        <taxon>Endopterygota</taxon>
        <taxon>Lepidoptera</taxon>
        <taxon>Glossata</taxon>
        <taxon>Ditrysia</taxon>
        <taxon>Papilionoidea</taxon>
        <taxon>Nymphalidae</taxon>
        <taxon>Satyrinae</taxon>
        <taxon>Satyrini</taxon>
        <taxon>Parargina</taxon>
        <taxon>Pararge</taxon>
    </lineage>
</organism>
<reference evidence="1" key="1">
    <citation type="submission" date="2022-03" db="EMBL/GenBank/DDBJ databases">
        <authorList>
            <person name="Lindestad O."/>
        </authorList>
    </citation>
    <scope>NUCLEOTIDE SEQUENCE</scope>
</reference>
<dbReference type="EMBL" id="CAKXAJ010017699">
    <property type="protein sequence ID" value="CAH2217075.1"/>
    <property type="molecule type" value="Genomic_DNA"/>
</dbReference>
<proteinExistence type="predicted"/>
<name>A0A8S4QR94_9NEOP</name>
<dbReference type="Proteomes" id="UP000838756">
    <property type="component" value="Unassembled WGS sequence"/>
</dbReference>
<comment type="caution">
    <text evidence="1">The sequence shown here is derived from an EMBL/GenBank/DDBJ whole genome shotgun (WGS) entry which is preliminary data.</text>
</comment>
<dbReference type="AlphaFoldDB" id="A0A8S4QR94"/>
<gene>
    <name evidence="1" type="primary">jg26311</name>
    <name evidence="1" type="ORF">PAEG_LOCUS4996</name>
</gene>
<keyword evidence="2" id="KW-1185">Reference proteome</keyword>
<sequence>MYKIIIHVASGRTENTNTSDLVTLTSLARAAVAAAVRRRSNGSPFSSTLWKGRYFDKEEWFLLLCRFVYLLVRRLGGPVGTRGCADTVVRDSTVPHCPDANISET</sequence>
<protein>
    <submittedName>
        <fullName evidence="1">Jg26311 protein</fullName>
    </submittedName>
</protein>
<evidence type="ECO:0000313" key="1">
    <source>
        <dbReference type="EMBL" id="CAH2217075.1"/>
    </source>
</evidence>
<evidence type="ECO:0000313" key="2">
    <source>
        <dbReference type="Proteomes" id="UP000838756"/>
    </source>
</evidence>